<dbReference type="SFLD" id="SFLDG01140">
    <property type="entry name" value="C2.B:_Phosphomannomutase_and_P"/>
    <property type="match status" value="1"/>
</dbReference>
<sequence>MRVDDIARHDAKPAPTDRVRLVVTDMDGTLLTPEKQVARSSVEMIDRLRAAGVAVCLVSSRAPVGIERYHQALKLDTPYAAMNGAIVRDGQGKTLSTLSLPVDAVKASIDMLDVHEVDGWLFCGSDWIVKDETAGYVPHEHKVLGLAPIVTKDFGPWEDKVGKITGSSADYDLLGRLQGEIGQMLEGQASVACSAQYYLDITPLHANKGYALCEVGRQLGFEPHEIACLGDMQNDVPMFDIAGLSIAMGNATDEVASHAHFVTDTNDNEGWAKAVEDWILPRVGGRAG</sequence>
<dbReference type="PROSITE" id="PS01228">
    <property type="entry name" value="COF_1"/>
    <property type="match status" value="1"/>
</dbReference>
<evidence type="ECO:0000313" key="1">
    <source>
        <dbReference type="EMBL" id="AQS85329.1"/>
    </source>
</evidence>
<dbReference type="GO" id="GO:0005829">
    <property type="term" value="C:cytosol"/>
    <property type="evidence" value="ECO:0007669"/>
    <property type="project" value="TreeGrafter"/>
</dbReference>
<dbReference type="InterPro" id="IPR000150">
    <property type="entry name" value="Cof"/>
</dbReference>
<dbReference type="OrthoDB" id="7847955at2"/>
<dbReference type="InterPro" id="IPR006379">
    <property type="entry name" value="HAD-SF_hydro_IIB"/>
</dbReference>
<dbReference type="GO" id="GO:0000287">
    <property type="term" value="F:magnesium ion binding"/>
    <property type="evidence" value="ECO:0007669"/>
    <property type="project" value="TreeGrafter"/>
</dbReference>
<dbReference type="Proteomes" id="UP000188937">
    <property type="component" value="Chromosome"/>
</dbReference>
<keyword evidence="1" id="KW-0378">Hydrolase</keyword>
<dbReference type="CDD" id="cd07516">
    <property type="entry name" value="HAD_Pase"/>
    <property type="match status" value="1"/>
</dbReference>
<dbReference type="SFLD" id="SFLDS00003">
    <property type="entry name" value="Haloacid_Dehalogenase"/>
    <property type="match status" value="1"/>
</dbReference>
<dbReference type="SUPFAM" id="SSF56784">
    <property type="entry name" value="HAD-like"/>
    <property type="match status" value="1"/>
</dbReference>
<evidence type="ECO:0000313" key="2">
    <source>
        <dbReference type="Proteomes" id="UP000188937"/>
    </source>
</evidence>
<accession>A0A1U9KHX5</accession>
<dbReference type="InterPro" id="IPR036412">
    <property type="entry name" value="HAD-like_sf"/>
</dbReference>
<dbReference type="GO" id="GO:0016791">
    <property type="term" value="F:phosphatase activity"/>
    <property type="evidence" value="ECO:0007669"/>
    <property type="project" value="TreeGrafter"/>
</dbReference>
<dbReference type="NCBIfam" id="TIGR01484">
    <property type="entry name" value="HAD-SF-IIB"/>
    <property type="match status" value="1"/>
</dbReference>
<proteinExistence type="predicted"/>
<dbReference type="RefSeq" id="WP_077813384.1">
    <property type="nucleotide sequence ID" value="NZ_CP014692.1"/>
</dbReference>
<dbReference type="Gene3D" id="3.40.50.1000">
    <property type="entry name" value="HAD superfamily/HAD-like"/>
    <property type="match status" value="1"/>
</dbReference>
<dbReference type="STRING" id="435.A0U92_11620"/>
<reference evidence="1 2" key="1">
    <citation type="submission" date="2016-03" db="EMBL/GenBank/DDBJ databases">
        <title>Acetic acid bacteria sequencing.</title>
        <authorList>
            <person name="Brandt J."/>
            <person name="Jakob F."/>
            <person name="Vogel R.F."/>
        </authorList>
    </citation>
    <scope>NUCLEOTIDE SEQUENCE [LARGE SCALE GENOMIC DNA]</scope>
    <source>
        <strain evidence="1 2">TMW2.1153</strain>
    </source>
</reference>
<dbReference type="InterPro" id="IPR023214">
    <property type="entry name" value="HAD_sf"/>
</dbReference>
<dbReference type="PANTHER" id="PTHR10000">
    <property type="entry name" value="PHOSPHOSERINE PHOSPHATASE"/>
    <property type="match status" value="1"/>
</dbReference>
<dbReference type="Gene3D" id="3.30.1240.10">
    <property type="match status" value="1"/>
</dbReference>
<dbReference type="Pfam" id="PF08282">
    <property type="entry name" value="Hydrolase_3"/>
    <property type="match status" value="1"/>
</dbReference>
<name>A0A1U9KHX5_ACEAC</name>
<keyword evidence="2" id="KW-1185">Reference proteome</keyword>
<gene>
    <name evidence="1" type="ORF">A0U92_11620</name>
</gene>
<dbReference type="AlphaFoldDB" id="A0A1U9KHX5"/>
<dbReference type="NCBIfam" id="TIGR00099">
    <property type="entry name" value="Cof-subfamily"/>
    <property type="match status" value="1"/>
</dbReference>
<dbReference type="PANTHER" id="PTHR10000:SF8">
    <property type="entry name" value="HAD SUPERFAMILY HYDROLASE-LIKE, TYPE 3"/>
    <property type="match status" value="1"/>
</dbReference>
<dbReference type="EMBL" id="CP014692">
    <property type="protein sequence ID" value="AQS85329.1"/>
    <property type="molecule type" value="Genomic_DNA"/>
</dbReference>
<protein>
    <submittedName>
        <fullName evidence="1">Hydrolase</fullName>
    </submittedName>
</protein>
<dbReference type="eggNOG" id="COG0561">
    <property type="taxonomic scope" value="Bacteria"/>
</dbReference>
<dbReference type="KEGG" id="aace:A0U92_11620"/>
<organism evidence="1 2">
    <name type="scientific">Acetobacter aceti</name>
    <dbReference type="NCBI Taxonomy" id="435"/>
    <lineage>
        <taxon>Bacteria</taxon>
        <taxon>Pseudomonadati</taxon>
        <taxon>Pseudomonadota</taxon>
        <taxon>Alphaproteobacteria</taxon>
        <taxon>Acetobacterales</taxon>
        <taxon>Acetobacteraceae</taxon>
        <taxon>Acetobacter</taxon>
        <taxon>Acetobacter subgen. Acetobacter</taxon>
    </lineage>
</organism>